<gene>
    <name evidence="1" type="ORF">BG653_01104</name>
    <name evidence="2" type="ORF">CP981_02085</name>
</gene>
<evidence type="ECO:0000313" key="4">
    <source>
        <dbReference type="Proteomes" id="UP000325458"/>
    </source>
</evidence>
<dbReference type="AlphaFoldDB" id="A0AAE6TKF8"/>
<dbReference type="EMBL" id="MIGA01000004">
    <property type="protein sequence ID" value="OSY47386.1"/>
    <property type="molecule type" value="Genomic_DNA"/>
</dbReference>
<dbReference type="RefSeq" id="WP_085923102.1">
    <property type="nucleotide sequence ID" value="NZ_BAABSS010000003.1"/>
</dbReference>
<keyword evidence="3" id="KW-1185">Reference proteome</keyword>
<dbReference type="Proteomes" id="UP000194225">
    <property type="component" value="Unassembled WGS sequence"/>
</dbReference>
<dbReference type="KEGG" id="spla:CP981_02085"/>
<evidence type="ECO:0000313" key="3">
    <source>
        <dbReference type="Proteomes" id="UP000194225"/>
    </source>
</evidence>
<dbReference type="EMBL" id="CP023691">
    <property type="protein sequence ID" value="QEV50614.1"/>
    <property type="molecule type" value="Genomic_DNA"/>
</dbReference>
<sequence>MEPAVGAGPSISTVRTQRLADGISTAEISKLGDQHYRAKIVARGSVLATLETKGHDDGLDANGSYIVLSSGGVISAHA</sequence>
<evidence type="ECO:0000313" key="1">
    <source>
        <dbReference type="EMBL" id="OSY47386.1"/>
    </source>
</evidence>
<evidence type="ECO:0000313" key="2">
    <source>
        <dbReference type="EMBL" id="QEV50614.1"/>
    </source>
</evidence>
<reference evidence="1 3" key="1">
    <citation type="submission" date="2016-09" db="EMBL/GenBank/DDBJ databases">
        <title>Streptomyces platensis DSM40041, a candidate organism with high potential of specific P450 cytochromes.</title>
        <authorList>
            <person name="Grumaz C."/>
            <person name="Vainshtein Y."/>
            <person name="Kirstahler P."/>
            <person name="Sohn K."/>
        </authorList>
    </citation>
    <scope>NUCLEOTIDE SEQUENCE [LARGE SCALE GENOMIC DNA]</scope>
    <source>
        <strain evidence="1 3">DSM 40041</strain>
    </source>
</reference>
<accession>A0AAE6TKF8</accession>
<organism evidence="2 4">
    <name type="scientific">Streptomyces platensis</name>
    <dbReference type="NCBI Taxonomy" id="58346"/>
    <lineage>
        <taxon>Bacteria</taxon>
        <taxon>Bacillati</taxon>
        <taxon>Actinomycetota</taxon>
        <taxon>Actinomycetes</taxon>
        <taxon>Kitasatosporales</taxon>
        <taxon>Streptomycetaceae</taxon>
        <taxon>Streptomyces</taxon>
    </lineage>
</organism>
<name>A0AAE6TKF8_STRPT</name>
<proteinExistence type="predicted"/>
<dbReference type="Proteomes" id="UP000325458">
    <property type="component" value="Chromosome"/>
</dbReference>
<dbReference type="GeneID" id="90922121"/>
<protein>
    <submittedName>
        <fullName evidence="2">Uncharacterized protein</fullName>
    </submittedName>
</protein>
<reference evidence="2 4" key="2">
    <citation type="submission" date="2017-09" db="EMBL/GenBank/DDBJ databases">
        <authorList>
            <person name="Lee N."/>
            <person name="Cho B.-K."/>
        </authorList>
    </citation>
    <scope>NUCLEOTIDE SEQUENCE [LARGE SCALE GENOMIC DNA]</scope>
    <source>
        <strain evidence="2 4">ATCC 23948</strain>
    </source>
</reference>